<dbReference type="EMBL" id="KK914893">
    <property type="protein sequence ID" value="KDP26727.1"/>
    <property type="molecule type" value="Genomic_DNA"/>
</dbReference>
<proteinExistence type="predicted"/>
<gene>
    <name evidence="2" type="ORF">JCGZ_17885</name>
</gene>
<dbReference type="OrthoDB" id="10255522at2759"/>
<dbReference type="STRING" id="180498.A0A067JS98"/>
<feature type="coiled-coil region" evidence="1">
    <location>
        <begin position="1043"/>
        <end position="1091"/>
    </location>
</feature>
<protein>
    <submittedName>
        <fullName evidence="2">Uncharacterized protein</fullName>
    </submittedName>
</protein>
<feature type="coiled-coil region" evidence="1">
    <location>
        <begin position="230"/>
        <end position="361"/>
    </location>
</feature>
<feature type="coiled-coil region" evidence="1">
    <location>
        <begin position="391"/>
        <end position="635"/>
    </location>
</feature>
<dbReference type="Gene3D" id="1.10.287.1490">
    <property type="match status" value="1"/>
</dbReference>
<evidence type="ECO:0000256" key="1">
    <source>
        <dbReference type="SAM" id="Coils"/>
    </source>
</evidence>
<accession>A0A067JS98</accession>
<reference evidence="2 3" key="1">
    <citation type="journal article" date="2014" name="PLoS ONE">
        <title>Global Analysis of Gene Expression Profiles in Physic Nut (Jatropha curcas L.) Seedlings Exposed to Salt Stress.</title>
        <authorList>
            <person name="Zhang L."/>
            <person name="Zhang C."/>
            <person name="Wu P."/>
            <person name="Chen Y."/>
            <person name="Li M."/>
            <person name="Jiang H."/>
            <person name="Wu G."/>
        </authorList>
    </citation>
    <scope>NUCLEOTIDE SEQUENCE [LARGE SCALE GENOMIC DNA]</scope>
    <source>
        <strain evidence="3">cv. GZQX0401</strain>
        <tissue evidence="2">Young leaves</tissue>
    </source>
</reference>
<feature type="coiled-coil region" evidence="1">
    <location>
        <begin position="913"/>
        <end position="992"/>
    </location>
</feature>
<dbReference type="Proteomes" id="UP000027138">
    <property type="component" value="Unassembled WGS sequence"/>
</dbReference>
<feature type="coiled-coil region" evidence="1">
    <location>
        <begin position="798"/>
        <end position="825"/>
    </location>
</feature>
<keyword evidence="3" id="KW-1185">Reference proteome</keyword>
<dbReference type="PANTHER" id="PTHR43939">
    <property type="entry name" value="COILED-COIL DOMAIN-CONTAINING PROTEIN 158"/>
    <property type="match status" value="1"/>
</dbReference>
<organism evidence="2 3">
    <name type="scientific">Jatropha curcas</name>
    <name type="common">Barbados nut</name>
    <dbReference type="NCBI Taxonomy" id="180498"/>
    <lineage>
        <taxon>Eukaryota</taxon>
        <taxon>Viridiplantae</taxon>
        <taxon>Streptophyta</taxon>
        <taxon>Embryophyta</taxon>
        <taxon>Tracheophyta</taxon>
        <taxon>Spermatophyta</taxon>
        <taxon>Magnoliopsida</taxon>
        <taxon>eudicotyledons</taxon>
        <taxon>Gunneridae</taxon>
        <taxon>Pentapetalae</taxon>
        <taxon>rosids</taxon>
        <taxon>fabids</taxon>
        <taxon>Malpighiales</taxon>
        <taxon>Euphorbiaceae</taxon>
        <taxon>Crotonoideae</taxon>
        <taxon>Jatropheae</taxon>
        <taxon>Jatropha</taxon>
    </lineage>
</organism>
<feature type="coiled-coil region" evidence="1">
    <location>
        <begin position="83"/>
        <end position="121"/>
    </location>
</feature>
<name>A0A067JS98_JATCU</name>
<feature type="coiled-coil region" evidence="1">
    <location>
        <begin position="1148"/>
        <end position="1175"/>
    </location>
</feature>
<keyword evidence="1" id="KW-0175">Coiled coil</keyword>
<evidence type="ECO:0000313" key="2">
    <source>
        <dbReference type="EMBL" id="KDP26727.1"/>
    </source>
</evidence>
<sequence length="1321" mass="149275">MLSQRNSTIDSLEEIFSHTSAPVEVQSMDTVERFKWIVEERNSLKDDSLEFHKLKDALSLIDMPETASPCDLEARICWLKDSVNQAKVEINSLHDEIARIKEAAQREIDSLSATLLAESQEKECIKTKLDDLACKFEGAAKEAHQASYEKDQMVRLLLAGSGITETYSDVATLIDRCFGKIKEQINASFDTSPAHAEVFERMQNLLYVKDQELMLCQKLLEEDILVRTEVKNLSNELRMTSVELAALKEEKDSLQKDLERSEEKSALLREKLSLAVKKGKGLVQDRENLKLTLDEKKSEIEKLKLDLQQKESIVADCRDQISSFSTDLERVPKLEADLVAMKNQRDELEKFLLESNNMLQKVIESIDQIVLPVDSVFEEPVEKVNWLKGYMIECQQGKAHAEEELNKIREETSILTSKLTEAQQTMNSLEYALSTAENQVSQLTVEKREVEAAKDNVEQDLQKARDEAHAQTSKMTEAYATRKSLEAALSVAENNIALIIKEREEAQLSRAATETELERVREEVAIQTSKLTEAYGTIKSLEDALSQAEANISLLTEQNNHVQDGRTNLEDELKKLKEEAELQASRLADASSTVRSLEDALSKAGNNVSVLEGEKKIAEQEISTLNSKLKACMDELAGTNGSLETRSAEFIHHLSDLQMLIRNESLLPTVRQHFEREFENLKNMDLILRNINCHFVNASLEVLPSHPIMEENWHVIKPFPHDLGDIVHREMDNGDVNASDVDNISIYFKKIVERLKSQDTILVDNFECFSTLIAEFIEDLLRKVRVTEDAVTIVLEHMESMKQKIKNMELHKEEQEKTITMLETDCRVLLSACTNATSKLEFEELGSISGLEKLSPSMNLEVMEVEAEDMEHQQSFDGSRYAKMAENLVLATRKVQTLMQVFESTSNAAAATIEDLQKKLLQSREAFEKVIEERGLILDRVSELESDVETLQNSCKKLRLKTGDYQAIEEKLKEKEAELSNLHNNLLMKEQEAKDALMSASELKTLFDKIREVEIPFAQSEVWDMQPYSSVDVQKLFHIIDSVPELQHQINKLSHDKDRLQSTLSMQVHDIEHLKEEIEKQIRNNQASEKISNEMSGITLSLEKIIDILGCSEIFGDPKSTSVQILLPVLEKQILALHLEAKNSNSQAQELSTRLLESQKVIEELSTKIKLLEDSFRSKTVQPEIVQERSIFEAPSLPTGSEISEIEDAASVGKNGNGLSLAPSAAQLRTMRKGSGDHLVLSIDSESGTLINNEETDEEKGHVFKSLNTSGLIPRQGKSLADRVDGIWVSGGRVLMSRPRARLGLIAYWLVLHIWLLGTIL</sequence>
<dbReference type="SUPFAM" id="SSF57997">
    <property type="entry name" value="Tropomyosin"/>
    <property type="match status" value="1"/>
</dbReference>
<dbReference type="PANTHER" id="PTHR43939:SF68">
    <property type="entry name" value="CENTROSOMAL PROTEIN OF 290 KDA-LIKE"/>
    <property type="match status" value="1"/>
</dbReference>
<evidence type="ECO:0000313" key="3">
    <source>
        <dbReference type="Proteomes" id="UP000027138"/>
    </source>
</evidence>